<keyword evidence="2 6" id="KW-1003">Cell membrane</keyword>
<evidence type="ECO:0000256" key="7">
    <source>
        <dbReference type="SAM" id="MobiDB-lite"/>
    </source>
</evidence>
<keyword evidence="5 6" id="KW-0472">Membrane</keyword>
<evidence type="ECO:0000313" key="10">
    <source>
        <dbReference type="Proteomes" id="UP000002384"/>
    </source>
</evidence>
<sequence length="264" mass="28918">MISINFKKNNFIFKYGGIVIVVAFLIIAAKQMEITTTINGFLSTLLQGIDSLGFWGILIFIGVYILATVFFLPGSILTLGAGAIFGLMGGSVLVSLASTLGATVAFLIGRYLARGWVRKQIEKRPNFKAIDNAVAQEGWKIVGLTRLSPIFPFVFLNYAFGVTQVSLKDYILASWLGMMPGTILYVYIGSLTKNLATLGTGNEPANTVQWLIRIIGFMATVGVTVYVTKIAKKALNNQMTEQDKTDFQENDQNKTTQLSKEETS</sequence>
<proteinExistence type="inferred from homology"/>
<dbReference type="Pfam" id="PF09335">
    <property type="entry name" value="VTT_dom"/>
    <property type="match status" value="1"/>
</dbReference>
<evidence type="ECO:0000256" key="5">
    <source>
        <dbReference type="ARBA" id="ARBA00023136"/>
    </source>
</evidence>
<dbReference type="GO" id="GO:0005886">
    <property type="term" value="C:plasma membrane"/>
    <property type="evidence" value="ECO:0007669"/>
    <property type="project" value="UniProtKB-SubCell"/>
</dbReference>
<evidence type="ECO:0000313" key="9">
    <source>
        <dbReference type="EMBL" id="ACK70651.1"/>
    </source>
</evidence>
<keyword evidence="3 6" id="KW-0812">Transmembrane</keyword>
<keyword evidence="10" id="KW-1185">Reference proteome</keyword>
<reference evidence="10" key="1">
    <citation type="journal article" date="2011" name="MBio">
        <title>Novel metabolic attributes of the genus Cyanothece, comprising a group of unicellular nitrogen-fixing Cyanobacteria.</title>
        <authorList>
            <person name="Bandyopadhyay A."/>
            <person name="Elvitigala T."/>
            <person name="Welsh E."/>
            <person name="Stockel J."/>
            <person name="Liberton M."/>
            <person name="Min H."/>
            <person name="Sherman L.A."/>
            <person name="Pakrasi H.B."/>
        </authorList>
    </citation>
    <scope>NUCLEOTIDE SEQUENCE [LARGE SCALE GENOMIC DNA]</scope>
    <source>
        <strain evidence="10">PCC 7424</strain>
    </source>
</reference>
<accession>B7KHF6</accession>
<dbReference type="HOGENOM" id="CLU_038944_3_2_3"/>
<feature type="region of interest" description="Disordered" evidence="7">
    <location>
        <begin position="242"/>
        <end position="264"/>
    </location>
</feature>
<evidence type="ECO:0000259" key="8">
    <source>
        <dbReference type="Pfam" id="PF09335"/>
    </source>
</evidence>
<dbReference type="InterPro" id="IPR015414">
    <property type="entry name" value="TMEM64"/>
</dbReference>
<dbReference type="AlphaFoldDB" id="B7KHF6"/>
<comment type="subcellular location">
    <subcellularLocation>
        <location evidence="1 6">Cell membrane</location>
        <topology evidence="1 6">Multi-pass membrane protein</topology>
    </subcellularLocation>
</comment>
<dbReference type="EMBL" id="CP001291">
    <property type="protein sequence ID" value="ACK70651.1"/>
    <property type="molecule type" value="Genomic_DNA"/>
</dbReference>
<keyword evidence="4 6" id="KW-1133">Transmembrane helix</keyword>
<organism evidence="9 10">
    <name type="scientific">Gloeothece citriformis (strain PCC 7424)</name>
    <name type="common">Cyanothece sp. (strain PCC 7424)</name>
    <dbReference type="NCBI Taxonomy" id="65393"/>
    <lineage>
        <taxon>Bacteria</taxon>
        <taxon>Bacillati</taxon>
        <taxon>Cyanobacteriota</taxon>
        <taxon>Cyanophyceae</taxon>
        <taxon>Oscillatoriophycideae</taxon>
        <taxon>Chroococcales</taxon>
        <taxon>Aphanothecaceae</taxon>
        <taxon>Gloeothece</taxon>
        <taxon>Gloeothece citriformis</taxon>
    </lineage>
</organism>
<dbReference type="InterPro" id="IPR032816">
    <property type="entry name" value="VTT_dom"/>
</dbReference>
<dbReference type="PANTHER" id="PTHR12677">
    <property type="entry name" value="GOLGI APPARATUS MEMBRANE PROTEIN TVP38-RELATED"/>
    <property type="match status" value="1"/>
</dbReference>
<name>B7KHF6_GLOC7</name>
<feature type="transmembrane region" description="Helical" evidence="6">
    <location>
        <begin position="12"/>
        <end position="32"/>
    </location>
</feature>
<feature type="transmembrane region" description="Helical" evidence="6">
    <location>
        <begin position="52"/>
        <end position="72"/>
    </location>
</feature>
<gene>
    <name evidence="9" type="ordered locus">PCC7424_2229</name>
</gene>
<feature type="transmembrane region" description="Helical" evidence="6">
    <location>
        <begin position="84"/>
        <end position="108"/>
    </location>
</feature>
<dbReference type="STRING" id="65393.PCC7424_2229"/>
<evidence type="ECO:0000256" key="2">
    <source>
        <dbReference type="ARBA" id="ARBA00022475"/>
    </source>
</evidence>
<dbReference type="PANTHER" id="PTHR12677:SF59">
    <property type="entry name" value="GOLGI APPARATUS MEMBRANE PROTEIN TVP38-RELATED"/>
    <property type="match status" value="1"/>
</dbReference>
<evidence type="ECO:0000256" key="6">
    <source>
        <dbReference type="RuleBase" id="RU366058"/>
    </source>
</evidence>
<dbReference type="Proteomes" id="UP000002384">
    <property type="component" value="Chromosome"/>
</dbReference>
<evidence type="ECO:0000256" key="4">
    <source>
        <dbReference type="ARBA" id="ARBA00022989"/>
    </source>
</evidence>
<dbReference type="KEGG" id="cyc:PCC7424_2229"/>
<protein>
    <recommendedName>
        <fullName evidence="6">TVP38/TMEM64 family membrane protein</fullName>
    </recommendedName>
</protein>
<comment type="similarity">
    <text evidence="6">Belongs to the TVP38/TMEM64 family.</text>
</comment>
<evidence type="ECO:0000256" key="1">
    <source>
        <dbReference type="ARBA" id="ARBA00004651"/>
    </source>
</evidence>
<feature type="domain" description="VTT" evidence="8">
    <location>
        <begin position="72"/>
        <end position="190"/>
    </location>
</feature>
<feature type="transmembrane region" description="Helical" evidence="6">
    <location>
        <begin position="141"/>
        <end position="160"/>
    </location>
</feature>
<evidence type="ECO:0000256" key="3">
    <source>
        <dbReference type="ARBA" id="ARBA00022692"/>
    </source>
</evidence>
<feature type="transmembrane region" description="Helical" evidence="6">
    <location>
        <begin position="210"/>
        <end position="228"/>
    </location>
</feature>
<feature type="transmembrane region" description="Helical" evidence="6">
    <location>
        <begin position="172"/>
        <end position="190"/>
    </location>
</feature>
<dbReference type="eggNOG" id="COG0398">
    <property type="taxonomic scope" value="Bacteria"/>
</dbReference>